<organism evidence="3 4">
    <name type="scientific">Grifola frondosa</name>
    <name type="common">Maitake</name>
    <name type="synonym">Polyporus frondosus</name>
    <dbReference type="NCBI Taxonomy" id="5627"/>
    <lineage>
        <taxon>Eukaryota</taxon>
        <taxon>Fungi</taxon>
        <taxon>Dikarya</taxon>
        <taxon>Basidiomycota</taxon>
        <taxon>Agaricomycotina</taxon>
        <taxon>Agaricomycetes</taxon>
        <taxon>Polyporales</taxon>
        <taxon>Grifolaceae</taxon>
        <taxon>Grifola</taxon>
    </lineage>
</organism>
<protein>
    <recommendedName>
        <fullName evidence="2">F-box domain-containing protein</fullName>
    </recommendedName>
</protein>
<feature type="compositionally biased region" description="Polar residues" evidence="1">
    <location>
        <begin position="1"/>
        <end position="11"/>
    </location>
</feature>
<evidence type="ECO:0000313" key="4">
    <source>
        <dbReference type="Proteomes" id="UP000092993"/>
    </source>
</evidence>
<gene>
    <name evidence="3" type="ORF">A0H81_04784</name>
</gene>
<dbReference type="Pfam" id="PF00646">
    <property type="entry name" value="F-box"/>
    <property type="match status" value="1"/>
</dbReference>
<accession>A0A1C7MEI5</accession>
<proteinExistence type="predicted"/>
<dbReference type="STRING" id="5627.A0A1C7MEI5"/>
<dbReference type="EMBL" id="LUGG01000004">
    <property type="protein sequence ID" value="OBZ75333.1"/>
    <property type="molecule type" value="Genomic_DNA"/>
</dbReference>
<dbReference type="InterPro" id="IPR001810">
    <property type="entry name" value="F-box_dom"/>
</dbReference>
<dbReference type="OrthoDB" id="2322499at2759"/>
<reference evidence="3 4" key="1">
    <citation type="submission" date="2016-03" db="EMBL/GenBank/DDBJ databases">
        <title>Whole genome sequencing of Grifola frondosa 9006-11.</title>
        <authorList>
            <person name="Min B."/>
            <person name="Park H."/>
            <person name="Kim J.-G."/>
            <person name="Cho H."/>
            <person name="Oh Y.-L."/>
            <person name="Kong W.-S."/>
            <person name="Choi I.-G."/>
        </authorList>
    </citation>
    <scope>NUCLEOTIDE SEQUENCE [LARGE SCALE GENOMIC DNA]</scope>
    <source>
        <strain evidence="3 4">9006-11</strain>
    </source>
</reference>
<feature type="domain" description="F-box" evidence="2">
    <location>
        <begin position="46"/>
        <end position="95"/>
    </location>
</feature>
<dbReference type="OMA" id="WNTIRPR"/>
<name>A0A1C7MEI5_GRIFR</name>
<dbReference type="SMART" id="SM00256">
    <property type="entry name" value="FBOX"/>
    <property type="match status" value="1"/>
</dbReference>
<evidence type="ECO:0000313" key="3">
    <source>
        <dbReference type="EMBL" id="OBZ75333.1"/>
    </source>
</evidence>
<feature type="region of interest" description="Disordered" evidence="1">
    <location>
        <begin position="1"/>
        <end position="33"/>
    </location>
</feature>
<dbReference type="InterPro" id="IPR036047">
    <property type="entry name" value="F-box-like_dom_sf"/>
</dbReference>
<evidence type="ECO:0000259" key="2">
    <source>
        <dbReference type="PROSITE" id="PS50181"/>
    </source>
</evidence>
<dbReference type="AlphaFoldDB" id="A0A1C7MEI5"/>
<dbReference type="Proteomes" id="UP000092993">
    <property type="component" value="Unassembled WGS sequence"/>
</dbReference>
<evidence type="ECO:0000256" key="1">
    <source>
        <dbReference type="SAM" id="MobiDB-lite"/>
    </source>
</evidence>
<keyword evidence="4" id="KW-1185">Reference proteome</keyword>
<dbReference type="SUPFAM" id="SSF81383">
    <property type="entry name" value="F-box domain"/>
    <property type="match status" value="1"/>
</dbReference>
<comment type="caution">
    <text evidence="3">The sequence shown here is derived from an EMBL/GenBank/DDBJ whole genome shotgun (WGS) entry which is preliminary data.</text>
</comment>
<dbReference type="PROSITE" id="PS50181">
    <property type="entry name" value="FBOX"/>
    <property type="match status" value="1"/>
</dbReference>
<sequence>MEKPKISSSSRIFRVDPDEDECSKQKSVSKAGTKRLANRDRDVGRLAHLLDMPLDIFFEIASQLKPVDILCLSRVSKDFRTLLMSKNARHVWIAARRNVSGLPDCPSDLAEPRYAFLIFERYCEACGVGKAVKVDYALRVRFCGACWKANVKKGIVLKQQLKLRDEGIYTLLPIADSIGNADLGVHNGSDLYYEPEFTMIAKQHPPVLFGKGLLEEFVKGRRALVKERQIQNTAIIQWESQIRQQKQAEERNIQQRRREAIEAKLIEEGYSKDEFPVLDDEWERMVDQPRELTARIWSRIGPELRGIIEREREEKAAVILKQKFRIRRFQLRHLYQQFLYSERTLTKKTMPCFEDAADLPCLKALIFSADPAEDLTYEEFNAVTETLVAEAEKYKRLFKQYLVFKITGEWPDQGATVKKLLKALNLPETTTMEAFTGMDRSNNFRCSCNPVFGASLGQILFHLQYEHDPTVPLSIKMFSKYIPQLVRMTLPPMATNKL</sequence>